<sequence length="36" mass="4312">SKLKTFDEHYITTGLKHGAFYRPLEAWLVHIRAWIL</sequence>
<name>A0A2A5AW65_9GAMM</name>
<comment type="caution">
    <text evidence="1">The sequence shown here is derived from an EMBL/GenBank/DDBJ whole genome shotgun (WGS) entry which is preliminary data.</text>
</comment>
<dbReference type="GO" id="GO:0016787">
    <property type="term" value="F:hydrolase activity"/>
    <property type="evidence" value="ECO:0007669"/>
    <property type="project" value="UniProtKB-KW"/>
</dbReference>
<organism evidence="1 2">
    <name type="scientific">SAR86 cluster bacterium</name>
    <dbReference type="NCBI Taxonomy" id="2030880"/>
    <lineage>
        <taxon>Bacteria</taxon>
        <taxon>Pseudomonadati</taxon>
        <taxon>Pseudomonadota</taxon>
        <taxon>Gammaproteobacteria</taxon>
        <taxon>SAR86 cluster</taxon>
    </lineage>
</organism>
<feature type="non-terminal residue" evidence="1">
    <location>
        <position position="1"/>
    </location>
</feature>
<evidence type="ECO:0000313" key="2">
    <source>
        <dbReference type="Proteomes" id="UP000218327"/>
    </source>
</evidence>
<gene>
    <name evidence="1" type="ORF">COA96_11605</name>
</gene>
<dbReference type="EMBL" id="NVVJ01000038">
    <property type="protein sequence ID" value="PCJ23489.1"/>
    <property type="molecule type" value="Genomic_DNA"/>
</dbReference>
<evidence type="ECO:0000313" key="1">
    <source>
        <dbReference type="EMBL" id="PCJ23489.1"/>
    </source>
</evidence>
<dbReference type="AlphaFoldDB" id="A0A2A5AW65"/>
<reference evidence="2" key="1">
    <citation type="submission" date="2017-08" db="EMBL/GenBank/DDBJ databases">
        <title>A dynamic microbial community with high functional redundancy inhabits the cold, oxic subseafloor aquifer.</title>
        <authorList>
            <person name="Tully B.J."/>
            <person name="Wheat C.G."/>
            <person name="Glazer B.T."/>
            <person name="Huber J.A."/>
        </authorList>
    </citation>
    <scope>NUCLEOTIDE SEQUENCE [LARGE SCALE GENOMIC DNA]</scope>
</reference>
<protein>
    <submittedName>
        <fullName evidence="1">Alpha/beta hydrolase</fullName>
    </submittedName>
</protein>
<keyword evidence="1" id="KW-0378">Hydrolase</keyword>
<dbReference type="Proteomes" id="UP000218327">
    <property type="component" value="Unassembled WGS sequence"/>
</dbReference>
<accession>A0A2A5AW65</accession>
<proteinExistence type="predicted"/>